<dbReference type="STRING" id="135651.G0MK46"/>
<keyword evidence="2" id="KW-1185">Reference proteome</keyword>
<dbReference type="HOGENOM" id="CLU_804698_0_0_1"/>
<dbReference type="eggNOG" id="ENOG502THW6">
    <property type="taxonomic scope" value="Eukaryota"/>
</dbReference>
<dbReference type="EMBL" id="GL379798">
    <property type="protein sequence ID" value="EGT33608.1"/>
    <property type="molecule type" value="Genomic_DNA"/>
</dbReference>
<evidence type="ECO:0000313" key="2">
    <source>
        <dbReference type="Proteomes" id="UP000008068"/>
    </source>
</evidence>
<protein>
    <submittedName>
        <fullName evidence="1">Uncharacterized protein</fullName>
    </submittedName>
</protein>
<dbReference type="OrthoDB" id="5780865at2759"/>
<dbReference type="AlphaFoldDB" id="G0MK46"/>
<name>G0MK46_CAEBE</name>
<evidence type="ECO:0000313" key="1">
    <source>
        <dbReference type="EMBL" id="EGT33608.1"/>
    </source>
</evidence>
<dbReference type="OMA" id="EMNIVAI"/>
<organism evidence="2">
    <name type="scientific">Caenorhabditis brenneri</name>
    <name type="common">Nematode worm</name>
    <dbReference type="NCBI Taxonomy" id="135651"/>
    <lineage>
        <taxon>Eukaryota</taxon>
        <taxon>Metazoa</taxon>
        <taxon>Ecdysozoa</taxon>
        <taxon>Nematoda</taxon>
        <taxon>Chromadorea</taxon>
        <taxon>Rhabditida</taxon>
        <taxon>Rhabditina</taxon>
        <taxon>Rhabditomorpha</taxon>
        <taxon>Rhabditoidea</taxon>
        <taxon>Rhabditidae</taxon>
        <taxon>Peloderinae</taxon>
        <taxon>Caenorhabditis</taxon>
    </lineage>
</organism>
<reference evidence="2" key="1">
    <citation type="submission" date="2011-07" db="EMBL/GenBank/DDBJ databases">
        <authorList>
            <consortium name="Caenorhabditis brenneri Sequencing and Analysis Consortium"/>
            <person name="Wilson R.K."/>
        </authorList>
    </citation>
    <scope>NUCLEOTIDE SEQUENCE [LARGE SCALE GENOMIC DNA]</scope>
    <source>
        <strain evidence="2">PB2801</strain>
    </source>
</reference>
<dbReference type="InParanoid" id="G0MK46"/>
<sequence>MMANLDEVFGIIEDKLGTMCRVITALMCNEGVSKVFSPSEVLRRVVEDCQTINGLMHYQKKRKLYDMMIENVYRSVYRDFLLFPSPILKLSEFVENMHSMTSPNRFSDDQVQFLIPELIRRKLINGFQIENSSNLIIVKEMNIVAIEPHMKRFSFTLEEYMNANVPNTLVNLNELVNELDESIIERMDTELWSSLANLIIATVIKDPKTQISHEDLPGKLPKSVMKAVTTLTQIGFLELCDNADPLVMKFAKRVNSMTLVKLGKVFGQPITCIRPLYPSAIREM</sequence>
<accession>G0MK46</accession>
<gene>
    <name evidence="1" type="ORF">CAEBREN_26060</name>
</gene>
<dbReference type="Proteomes" id="UP000008068">
    <property type="component" value="Unassembled WGS sequence"/>
</dbReference>
<proteinExistence type="predicted"/>